<feature type="transmembrane region" description="Helical" evidence="9">
    <location>
        <begin position="368"/>
        <end position="389"/>
    </location>
</feature>
<evidence type="ECO:0000256" key="3">
    <source>
        <dbReference type="ARBA" id="ARBA00022448"/>
    </source>
</evidence>
<dbReference type="PROSITE" id="PS51123">
    <property type="entry name" value="OMPA_2"/>
    <property type="match status" value="1"/>
</dbReference>
<dbReference type="InterPro" id="IPR006665">
    <property type="entry name" value="OmpA-like"/>
</dbReference>
<dbReference type="InterPro" id="IPR024041">
    <property type="entry name" value="NH4_transpt_AmtB-like_dom"/>
</dbReference>
<dbReference type="PANTHER" id="PTHR43029:SF10">
    <property type="entry name" value="AMMONIUM TRANSPORTER MEP2"/>
    <property type="match status" value="1"/>
</dbReference>
<comment type="subcellular location">
    <subcellularLocation>
        <location evidence="9">Cell membrane</location>
        <topology evidence="9">Multi-pass membrane protein</topology>
    </subcellularLocation>
    <subcellularLocation>
        <location evidence="1">Membrane</location>
        <topology evidence="1">Multi-pass membrane protein</topology>
    </subcellularLocation>
</comment>
<feature type="transmembrane region" description="Helical" evidence="9">
    <location>
        <begin position="160"/>
        <end position="181"/>
    </location>
</feature>
<dbReference type="InterPro" id="IPR001905">
    <property type="entry name" value="Ammonium_transpt"/>
</dbReference>
<dbReference type="PROSITE" id="PS01219">
    <property type="entry name" value="AMMONIUM_TRANSP"/>
    <property type="match status" value="1"/>
</dbReference>
<evidence type="ECO:0000256" key="7">
    <source>
        <dbReference type="ARBA" id="ARBA00023177"/>
    </source>
</evidence>
<feature type="transmembrane region" description="Helical" evidence="9">
    <location>
        <begin position="335"/>
        <end position="356"/>
    </location>
</feature>
<evidence type="ECO:0000256" key="9">
    <source>
        <dbReference type="RuleBase" id="RU362002"/>
    </source>
</evidence>
<feature type="transmembrane region" description="Helical" evidence="9">
    <location>
        <begin position="488"/>
        <end position="507"/>
    </location>
</feature>
<evidence type="ECO:0000256" key="10">
    <source>
        <dbReference type="SAM" id="SignalP"/>
    </source>
</evidence>
<evidence type="ECO:0000256" key="4">
    <source>
        <dbReference type="ARBA" id="ARBA00022692"/>
    </source>
</evidence>
<dbReference type="CDD" id="cd07185">
    <property type="entry name" value="OmpA_C-like"/>
    <property type="match status" value="1"/>
</dbReference>
<feature type="transmembrane region" description="Helical" evidence="9">
    <location>
        <begin position="432"/>
        <end position="453"/>
    </location>
</feature>
<evidence type="ECO:0000256" key="6">
    <source>
        <dbReference type="ARBA" id="ARBA00023136"/>
    </source>
</evidence>
<reference evidence="13" key="1">
    <citation type="journal article" date="2019" name="Int. J. Syst. Evol. Microbiol.">
        <title>The Global Catalogue of Microorganisms (GCM) 10K type strain sequencing project: providing services to taxonomists for standard genome sequencing and annotation.</title>
        <authorList>
            <consortium name="The Broad Institute Genomics Platform"/>
            <consortium name="The Broad Institute Genome Sequencing Center for Infectious Disease"/>
            <person name="Wu L."/>
            <person name="Ma J."/>
        </authorList>
    </citation>
    <scope>NUCLEOTIDE SEQUENCE [LARGE SCALE GENOMIC DNA]</scope>
    <source>
        <strain evidence="13">KCTC 23701</strain>
    </source>
</reference>
<dbReference type="PANTHER" id="PTHR43029">
    <property type="entry name" value="AMMONIUM TRANSPORTER MEP2"/>
    <property type="match status" value="1"/>
</dbReference>
<proteinExistence type="inferred from homology"/>
<organism evidence="12 13">
    <name type="scientific">Jeongeupia chitinilytica</name>
    <dbReference type="NCBI Taxonomy" id="1041641"/>
    <lineage>
        <taxon>Bacteria</taxon>
        <taxon>Pseudomonadati</taxon>
        <taxon>Pseudomonadota</taxon>
        <taxon>Betaproteobacteria</taxon>
        <taxon>Neisseriales</taxon>
        <taxon>Chitinibacteraceae</taxon>
        <taxon>Jeongeupia</taxon>
    </lineage>
</organism>
<dbReference type="InterPro" id="IPR036737">
    <property type="entry name" value="OmpA-like_sf"/>
</dbReference>
<feature type="chain" id="PRO_5046143027" description="Ammonium transporter" evidence="10">
    <location>
        <begin position="24"/>
        <end position="588"/>
    </location>
</feature>
<evidence type="ECO:0000313" key="12">
    <source>
        <dbReference type="EMBL" id="GHD64775.1"/>
    </source>
</evidence>
<feature type="transmembrane region" description="Helical" evidence="9">
    <location>
        <begin position="193"/>
        <end position="211"/>
    </location>
</feature>
<dbReference type="InterPro" id="IPR018047">
    <property type="entry name" value="Ammonium_transpt_CS"/>
</dbReference>
<dbReference type="InterPro" id="IPR029020">
    <property type="entry name" value="Ammonium/urea_transptr"/>
</dbReference>
<keyword evidence="13" id="KW-1185">Reference proteome</keyword>
<dbReference type="Pfam" id="PF00691">
    <property type="entry name" value="OmpA"/>
    <property type="match status" value="1"/>
</dbReference>
<protein>
    <recommendedName>
        <fullName evidence="9">Ammonium transporter</fullName>
    </recommendedName>
</protein>
<dbReference type="Gene3D" id="1.10.3430.10">
    <property type="entry name" value="Ammonium transporter AmtB like domains"/>
    <property type="match status" value="1"/>
</dbReference>
<comment type="caution">
    <text evidence="12">The sequence shown here is derived from an EMBL/GenBank/DDBJ whole genome shotgun (WGS) entry which is preliminary data.</text>
</comment>
<evidence type="ECO:0000313" key="13">
    <source>
        <dbReference type="Proteomes" id="UP000604737"/>
    </source>
</evidence>
<feature type="transmembrane region" description="Helical" evidence="9">
    <location>
        <begin position="253"/>
        <end position="275"/>
    </location>
</feature>
<keyword evidence="6 8" id="KW-0472">Membrane</keyword>
<sequence>MKTWLARFFALLCGLMLAGAALAADAPVAAKLYFETGKAELPADAATTAQPLVDFAKADGKVVLSIAGFHDASGDAAANAELAKQRALAVRDLLVKGGLAEAQISLEKPAVTTGGGDANEARRVEISVAVAAPVAAVASEAAAAAPAAAPAVTVNKGDNAWLIVAASMVILMSIPGLALFYGGLVRSKNMLSVLVQVFVIFALIAVLWVIYGYSVAFTEGNAFFGGLSKLFLKGVTPDSIAATFSKGVGISELIYVVFQGAFACITCGLIVGSFAERARFSAILVFMVLWFTFAYLPMAHMVWYWAGPDAYTTQAAADAANATAGFLFQKGDLDFAGGTVVHINAAVAGLVGAFMVGKRVGFGREAMAPHSLTMTMIGASLLWFGWFGFNAGSALEANGTAALAFVNTWAATAAAVLAWLFAEWLLKGKPSLLGAASGAVAGLVVITPAAGFVGVGGGLVMGLIAGVAGLWGVHGLKRLLGADDSLDVFGVHGVCGILGAILTGVFASPDLGGTGVWDYVANKVATGYDIGAQVRIQAIGVGVTILWSGIVSVVAYKLVDLVIGLRVREDEEREGLDVTSHGEKAYNH</sequence>
<evidence type="ECO:0000256" key="5">
    <source>
        <dbReference type="ARBA" id="ARBA00022989"/>
    </source>
</evidence>
<dbReference type="SUPFAM" id="SSF103088">
    <property type="entry name" value="OmpA-like"/>
    <property type="match status" value="1"/>
</dbReference>
<dbReference type="Proteomes" id="UP000604737">
    <property type="component" value="Unassembled WGS sequence"/>
</dbReference>
<keyword evidence="4 9" id="KW-0812">Transmembrane</keyword>
<keyword evidence="7 9" id="KW-0924">Ammonia transport</keyword>
<feature type="domain" description="OmpA-like" evidence="11">
    <location>
        <begin position="21"/>
        <end position="132"/>
    </location>
</feature>
<evidence type="ECO:0000256" key="2">
    <source>
        <dbReference type="ARBA" id="ARBA00005887"/>
    </source>
</evidence>
<dbReference type="Pfam" id="PF00909">
    <property type="entry name" value="Ammonium_transp"/>
    <property type="match status" value="1"/>
</dbReference>
<feature type="transmembrane region" description="Helical" evidence="9">
    <location>
        <begin position="401"/>
        <end position="420"/>
    </location>
</feature>
<evidence type="ECO:0000256" key="8">
    <source>
        <dbReference type="PROSITE-ProRule" id="PRU00473"/>
    </source>
</evidence>
<evidence type="ECO:0000256" key="1">
    <source>
        <dbReference type="ARBA" id="ARBA00004141"/>
    </source>
</evidence>
<evidence type="ECO:0000259" key="11">
    <source>
        <dbReference type="PROSITE" id="PS51123"/>
    </source>
</evidence>
<gene>
    <name evidence="12" type="primary">amt</name>
    <name evidence="12" type="ORF">GCM10007350_24490</name>
</gene>
<feature type="transmembrane region" description="Helical" evidence="9">
    <location>
        <begin position="536"/>
        <end position="559"/>
    </location>
</feature>
<accession>A0ABQ3H2X0</accession>
<feature type="signal peptide" evidence="10">
    <location>
        <begin position="1"/>
        <end position="23"/>
    </location>
</feature>
<keyword evidence="5 9" id="KW-1133">Transmembrane helix</keyword>
<dbReference type="NCBIfam" id="TIGR00836">
    <property type="entry name" value="amt"/>
    <property type="match status" value="1"/>
</dbReference>
<feature type="transmembrane region" description="Helical" evidence="9">
    <location>
        <begin position="282"/>
        <end position="306"/>
    </location>
</feature>
<dbReference type="SUPFAM" id="SSF111352">
    <property type="entry name" value="Ammonium transporter"/>
    <property type="match status" value="1"/>
</dbReference>
<name>A0ABQ3H2X0_9NEIS</name>
<dbReference type="EMBL" id="BMYO01000006">
    <property type="protein sequence ID" value="GHD64775.1"/>
    <property type="molecule type" value="Genomic_DNA"/>
</dbReference>
<keyword evidence="3 9" id="KW-0813">Transport</keyword>
<feature type="transmembrane region" description="Helical" evidence="9">
    <location>
        <begin position="459"/>
        <end position="476"/>
    </location>
</feature>
<dbReference type="RefSeq" id="WP_189461173.1">
    <property type="nucleotide sequence ID" value="NZ_BMYO01000006.1"/>
</dbReference>
<dbReference type="Gene3D" id="3.30.1330.60">
    <property type="entry name" value="OmpA-like domain"/>
    <property type="match status" value="1"/>
</dbReference>
<comment type="similarity">
    <text evidence="2 9">Belongs to the ammonia transporter channel (TC 1.A.11.2) family.</text>
</comment>
<keyword evidence="10" id="KW-0732">Signal</keyword>